<dbReference type="AlphaFoldDB" id="A0A1W1E994"/>
<accession>A0A1W1E994</accession>
<dbReference type="EMBL" id="FPIB01000017">
    <property type="protein sequence ID" value="SFV90522.1"/>
    <property type="molecule type" value="Genomic_DNA"/>
</dbReference>
<gene>
    <name evidence="1" type="ORF">MNB_SV-4-847</name>
</gene>
<name>A0A1W1E994_9ZZZZ</name>
<reference evidence="1" key="1">
    <citation type="submission" date="2016-10" db="EMBL/GenBank/DDBJ databases">
        <authorList>
            <person name="de Groot N.N."/>
        </authorList>
    </citation>
    <scope>NUCLEOTIDE SEQUENCE</scope>
</reference>
<proteinExistence type="predicted"/>
<organism evidence="1">
    <name type="scientific">hydrothermal vent metagenome</name>
    <dbReference type="NCBI Taxonomy" id="652676"/>
    <lineage>
        <taxon>unclassified sequences</taxon>
        <taxon>metagenomes</taxon>
        <taxon>ecological metagenomes</taxon>
    </lineage>
</organism>
<sequence length="830" mass="91342">MTRILIRFLFTLLVILLLMLGVVLFIFSDKGNAFLAPYIQSRLEKATGMPVAIEQFRLRSGRATLVARLNRQLQLRVASNYNLVKRSFSGVYTLAAKHFTYEAVMLSDIHIRGKFRGVADTIRLNGKGDALHAPLAYKVYVEKGELKNIEAIVKGLSIAELLVLAKQPPLMKGKADLVIHMPNIGTNGAKGTAQLRVKDAYLQRAFIEKHYGYTLPPKSCVSLRADAKLDGASVHFNAKANSNLLNLALTEGSLDIQTKALHMKYAMTCKEMRILTTNKLAGAFSATGTIAAKDQAFQIRGISHSFDGKLSFAVGRQIHVKMQSLSVGKLLKLTRQPSVLEGKLDGTIDFDDTALQSGDYVIDVSKGSINAKTVQHLWKRKLPLHNRFGLHSEGKLQKGVLLSDTVLRSTVADLTLKKLRYETASRKLSTRYELRLKDMRLLGVKSSQALESEGKLAYDRQISAEGTVKGVGEDVAFHYAGISAKVDATGLYIQRLLVLAGYPEALQGKLNVKADIVNLTTLDGSLHIKGKHLSTKPRAMQKLTGKALKMKIGLLQLDAKMKQGHAMAEGILQSSLGTLHLHQVHAALKQQDISLHYDLEIPSLLAFEPLLGRKLHGAMRLRGKVTQQHGVLNATGETSSLGGKIALVLKHNRFTMHLGDVPLEHLLQMLGYPSRFLGMAGGEAVYDTVSKKGNADLILKNFQIKPSPLTEVLTAVLGKDPSRIIFHETRYHADINGDRVRYTLEAKGTRSGITITQGYINMRTKAQSGRVKFFYEGKVLYGKISGTIDNPRFILDAGSTVKAQYGKKLEEKVEKKWGKEAGALLKSFGL</sequence>
<protein>
    <submittedName>
        <fullName evidence="1">Putative periplasmic protein</fullName>
    </submittedName>
</protein>
<evidence type="ECO:0000313" key="1">
    <source>
        <dbReference type="EMBL" id="SFV90522.1"/>
    </source>
</evidence>